<evidence type="ECO:0000313" key="4">
    <source>
        <dbReference type="RefSeq" id="XP_031566859.1"/>
    </source>
</evidence>
<proteinExistence type="predicted"/>
<sequence length="334" mass="38452">MDVQRFFLLLFVFLLFFSCVEQKKKKTSSKRASKKKSSQHLKRVKIQNKLNQLCEMQKEANLPGTALELHAYFDLRPRRKPFACLKVTTCKGSPVCFVTTHPYLKNKSINDTTTWQELVSFIQRDRKIEPIYDSSMSGWNGDRYKALSQYVQNQPAIYRMCRQATVYRFVVNENVTNDNNEDTSANSSSSTSTSNSSFKPSLPVNSNPAMTLCPLFKRQKGKSTRIKRVGRTKNQTSDNFFMCQGFNCPCVRICVGQGRNRKNFTECSTFRIICTFNCGSDTIEVPQVPIITKPTKRPTKRPKRSGHRRKKQGKKSRGRKKRNRNKKTPTPPNT</sequence>
<evidence type="ECO:0000313" key="3">
    <source>
        <dbReference type="Proteomes" id="UP000515163"/>
    </source>
</evidence>
<dbReference type="RefSeq" id="XP_031566859.1">
    <property type="nucleotide sequence ID" value="XM_031710999.1"/>
</dbReference>
<feature type="region of interest" description="Disordered" evidence="1">
    <location>
        <begin position="178"/>
        <end position="206"/>
    </location>
</feature>
<organism evidence="3 4">
    <name type="scientific">Actinia tenebrosa</name>
    <name type="common">Australian red waratah sea anemone</name>
    <dbReference type="NCBI Taxonomy" id="6105"/>
    <lineage>
        <taxon>Eukaryota</taxon>
        <taxon>Metazoa</taxon>
        <taxon>Cnidaria</taxon>
        <taxon>Anthozoa</taxon>
        <taxon>Hexacorallia</taxon>
        <taxon>Actiniaria</taxon>
        <taxon>Actiniidae</taxon>
        <taxon>Actinia</taxon>
    </lineage>
</organism>
<keyword evidence="2" id="KW-0732">Signal</keyword>
<evidence type="ECO:0000256" key="2">
    <source>
        <dbReference type="SAM" id="SignalP"/>
    </source>
</evidence>
<dbReference type="Proteomes" id="UP000515163">
    <property type="component" value="Unplaced"/>
</dbReference>
<reference evidence="4" key="1">
    <citation type="submission" date="2025-08" db="UniProtKB">
        <authorList>
            <consortium name="RefSeq"/>
        </authorList>
    </citation>
    <scope>IDENTIFICATION</scope>
    <source>
        <tissue evidence="4">Tentacle</tissue>
    </source>
</reference>
<dbReference type="KEGG" id="aten:116301847"/>
<evidence type="ECO:0000256" key="1">
    <source>
        <dbReference type="SAM" id="MobiDB-lite"/>
    </source>
</evidence>
<feature type="compositionally biased region" description="Low complexity" evidence="1">
    <location>
        <begin position="178"/>
        <end position="197"/>
    </location>
</feature>
<feature type="chain" id="PRO_5027848099" evidence="2">
    <location>
        <begin position="23"/>
        <end position="334"/>
    </location>
</feature>
<name>A0A6P8IJ89_ACTTE</name>
<feature type="compositionally biased region" description="Basic residues" evidence="1">
    <location>
        <begin position="294"/>
        <end position="327"/>
    </location>
</feature>
<protein>
    <submittedName>
        <fullName evidence="4">Uncharacterized protein LOC116301847 isoform X1</fullName>
    </submittedName>
</protein>
<dbReference type="GeneID" id="116301847"/>
<dbReference type="AlphaFoldDB" id="A0A6P8IJ89"/>
<feature type="signal peptide" evidence="2">
    <location>
        <begin position="1"/>
        <end position="22"/>
    </location>
</feature>
<gene>
    <name evidence="4" type="primary">LOC116301847</name>
</gene>
<dbReference type="OrthoDB" id="10325819at2759"/>
<dbReference type="PROSITE" id="PS51257">
    <property type="entry name" value="PROKAR_LIPOPROTEIN"/>
    <property type="match status" value="1"/>
</dbReference>
<accession>A0A6P8IJ89</accession>
<keyword evidence="3" id="KW-1185">Reference proteome</keyword>
<dbReference type="InParanoid" id="A0A6P8IJ89"/>
<feature type="region of interest" description="Disordered" evidence="1">
    <location>
        <begin position="289"/>
        <end position="334"/>
    </location>
</feature>